<dbReference type="AlphaFoldDB" id="A0A3S1BST5"/>
<evidence type="ECO:0000313" key="2">
    <source>
        <dbReference type="Proteomes" id="UP000271624"/>
    </source>
</evidence>
<evidence type="ECO:0008006" key="3">
    <source>
        <dbReference type="Google" id="ProtNLM"/>
    </source>
</evidence>
<dbReference type="RefSeq" id="WP_127087334.1">
    <property type="nucleotide sequence ID" value="NZ_RSCL01000050.1"/>
</dbReference>
<protein>
    <recommendedName>
        <fullName evidence="3">DUF1822 domain-containing protein</fullName>
    </recommendedName>
</protein>
<dbReference type="OrthoDB" id="512705at2"/>
<dbReference type="EMBL" id="RSCL01000050">
    <property type="protein sequence ID" value="RUS94210.1"/>
    <property type="molecule type" value="Genomic_DNA"/>
</dbReference>
<organism evidence="1 2">
    <name type="scientific">Dulcicalothrix desertica PCC 7102</name>
    <dbReference type="NCBI Taxonomy" id="232991"/>
    <lineage>
        <taxon>Bacteria</taxon>
        <taxon>Bacillati</taxon>
        <taxon>Cyanobacteriota</taxon>
        <taxon>Cyanophyceae</taxon>
        <taxon>Nostocales</taxon>
        <taxon>Calotrichaceae</taxon>
        <taxon>Dulcicalothrix</taxon>
    </lineage>
</organism>
<dbReference type="InterPro" id="IPR014951">
    <property type="entry name" value="DUF1822"/>
</dbReference>
<evidence type="ECO:0000313" key="1">
    <source>
        <dbReference type="EMBL" id="RUS94210.1"/>
    </source>
</evidence>
<name>A0A3S1BST5_9CYAN</name>
<gene>
    <name evidence="1" type="ORF">DSM106972_094070</name>
</gene>
<proteinExistence type="predicted"/>
<dbReference type="Proteomes" id="UP000271624">
    <property type="component" value="Unassembled WGS sequence"/>
</dbReference>
<sequence>MLTNHQEHLTFTVPLTLENHSLAQTFRRQQSDSTKGKQVYLNTLAVSAVRYYLCCMGIETNCENCSSWNSVAQSFMDVGDLEIPQLGKLECRPILPNSDIVRIPAETWYDRIGYIGVQFDEALREGTLLGFVKNVASCELPIRQLLSLEDLLIHLDELQQTALSRMQVNLSQWFENVFAAGWQSLEALLTANVSQQAFSVRNETNIINTVRGAKLIDLGLRLGQISLALLIAITQEAKESRCITIQLHPMTSNKFLPNNLKLILMSTLGEIIQEVHSRSMDNYIQLKRFRGKPGEQFTICITNNEFTLTENFVI</sequence>
<keyword evidence="2" id="KW-1185">Reference proteome</keyword>
<reference evidence="1" key="1">
    <citation type="submission" date="2018-12" db="EMBL/GenBank/DDBJ databases">
        <authorList>
            <person name="Will S."/>
            <person name="Neumann-Schaal M."/>
            <person name="Henke P."/>
        </authorList>
    </citation>
    <scope>NUCLEOTIDE SEQUENCE</scope>
    <source>
        <strain evidence="1">PCC 7102</strain>
    </source>
</reference>
<comment type="caution">
    <text evidence="1">The sequence shown here is derived from an EMBL/GenBank/DDBJ whole genome shotgun (WGS) entry which is preliminary data.</text>
</comment>
<accession>A0A3S1BST5</accession>
<dbReference type="Pfam" id="PF08852">
    <property type="entry name" value="DUF1822"/>
    <property type="match status" value="1"/>
</dbReference>
<reference evidence="1" key="2">
    <citation type="journal article" date="2019" name="Genome Biol. Evol.">
        <title>Day and night: Metabolic profiles and evolutionary relationships of six axenic non-marine cyanobacteria.</title>
        <authorList>
            <person name="Will S.E."/>
            <person name="Henke P."/>
            <person name="Boedeker C."/>
            <person name="Huang S."/>
            <person name="Brinkmann H."/>
            <person name="Rohde M."/>
            <person name="Jarek M."/>
            <person name="Friedl T."/>
            <person name="Seufert S."/>
            <person name="Schumacher M."/>
            <person name="Overmann J."/>
            <person name="Neumann-Schaal M."/>
            <person name="Petersen J."/>
        </authorList>
    </citation>
    <scope>NUCLEOTIDE SEQUENCE [LARGE SCALE GENOMIC DNA]</scope>
    <source>
        <strain evidence="1">PCC 7102</strain>
    </source>
</reference>